<reference evidence="2" key="1">
    <citation type="submission" date="2021-01" db="EMBL/GenBank/DDBJ databases">
        <authorList>
            <person name="Corre E."/>
            <person name="Pelletier E."/>
            <person name="Niang G."/>
            <person name="Scheremetjew M."/>
            <person name="Finn R."/>
            <person name="Kale V."/>
            <person name="Holt S."/>
            <person name="Cochrane G."/>
            <person name="Meng A."/>
            <person name="Brown T."/>
            <person name="Cohen L."/>
        </authorList>
    </citation>
    <scope>NUCLEOTIDE SEQUENCE</scope>
    <source>
        <strain evidence="2">CCMP2877</strain>
    </source>
</reference>
<evidence type="ECO:0008006" key="3">
    <source>
        <dbReference type="Google" id="ProtNLM"/>
    </source>
</evidence>
<dbReference type="EMBL" id="HBGJ01032409">
    <property type="protein sequence ID" value="CAD9262096.1"/>
    <property type="molecule type" value="Transcribed_RNA"/>
</dbReference>
<protein>
    <recommendedName>
        <fullName evidence="3">DUF1279 domain-containing protein</fullName>
    </recommendedName>
</protein>
<name>A0A7S1UAG9_9STRA</name>
<feature type="region of interest" description="Disordered" evidence="1">
    <location>
        <begin position="54"/>
        <end position="73"/>
    </location>
</feature>
<feature type="compositionally biased region" description="Low complexity" evidence="1">
    <location>
        <begin position="64"/>
        <end position="73"/>
    </location>
</feature>
<evidence type="ECO:0000313" key="2">
    <source>
        <dbReference type="EMBL" id="CAD9262096.1"/>
    </source>
</evidence>
<accession>A0A7S1UAG9</accession>
<dbReference type="AlphaFoldDB" id="A0A7S1UAG9"/>
<proteinExistence type="predicted"/>
<gene>
    <name evidence="2" type="ORF">PPAR1163_LOCUS20477</name>
</gene>
<sequence length="186" mass="20193">MQRAVGAYARLWHCRPRLPPRAAGHRFFVAAGPRSPWMGLPRAGAALRPPSLAFSAGPEKKEQPQPQQAPPKAVGHFGRVKALIKEYGAPFAVWYGTLYFGFGLGIYGTLVSGVVVDQNNIHELFEYVNLDALAEQYDLGHVLNEQTSVALAALALNEMCEVVRLPLAIATTPYIIRAVRGPSSSS</sequence>
<evidence type="ECO:0000256" key="1">
    <source>
        <dbReference type="SAM" id="MobiDB-lite"/>
    </source>
</evidence>
<organism evidence="2">
    <name type="scientific">Phaeomonas parva</name>
    <dbReference type="NCBI Taxonomy" id="124430"/>
    <lineage>
        <taxon>Eukaryota</taxon>
        <taxon>Sar</taxon>
        <taxon>Stramenopiles</taxon>
        <taxon>Ochrophyta</taxon>
        <taxon>Pinguiophyceae</taxon>
        <taxon>Pinguiochrysidales</taxon>
        <taxon>Pinguiochrysidaceae</taxon>
        <taxon>Phaeomonas</taxon>
    </lineage>
</organism>